<reference evidence="1 2" key="1">
    <citation type="submission" date="2021-01" db="EMBL/GenBank/DDBJ databases">
        <title>Whole genome shotgun sequence of Microbispora corallina NBRC 16416.</title>
        <authorList>
            <person name="Komaki H."/>
            <person name="Tamura T."/>
        </authorList>
    </citation>
    <scope>NUCLEOTIDE SEQUENCE [LARGE SCALE GENOMIC DNA]</scope>
    <source>
        <strain evidence="1 2">NBRC 16416</strain>
    </source>
</reference>
<dbReference type="Gene3D" id="3.20.20.60">
    <property type="entry name" value="Phosphoenolpyruvate-binding domains"/>
    <property type="match status" value="1"/>
</dbReference>
<dbReference type="Proteomes" id="UP000603904">
    <property type="component" value="Unassembled WGS sequence"/>
</dbReference>
<name>A0ABQ4G1W9_9ACTN</name>
<evidence type="ECO:0000313" key="1">
    <source>
        <dbReference type="EMBL" id="GIH41064.1"/>
    </source>
</evidence>
<sequence>MVGVTDTTGIGGAMGTAASGIVEGAAALRNLHVQGSPIVLPNAWDAASARAVEAAGFPAVATGSAAVAAVLGYGDGHEAPAEEMFAAVARITRVVGVPVTADIERGYGLAPAELVGRLLETGAVGCNLEDSDPATGAMIDPSEQADFLAAVRAAARDAGGDLVINARVDVFLQGEGPAEDLLAEAVDRGRRYREAGADCVYPILASDPQVIGALVREIGPVNVLFRPGVPSIAELAALGVARISFGAGLHQAAQELTGRMLDAVARGDSPFATPGA</sequence>
<dbReference type="PANTHER" id="PTHR42905">
    <property type="entry name" value="PHOSPHOENOLPYRUVATE CARBOXYLASE"/>
    <property type="match status" value="1"/>
</dbReference>
<dbReference type="InterPro" id="IPR015813">
    <property type="entry name" value="Pyrv/PenolPyrv_kinase-like_dom"/>
</dbReference>
<keyword evidence="2" id="KW-1185">Reference proteome</keyword>
<dbReference type="InterPro" id="IPR040442">
    <property type="entry name" value="Pyrv_kinase-like_dom_sf"/>
</dbReference>
<comment type="caution">
    <text evidence="1">The sequence shown here is derived from an EMBL/GenBank/DDBJ whole genome shotgun (WGS) entry which is preliminary data.</text>
</comment>
<evidence type="ECO:0000313" key="2">
    <source>
        <dbReference type="Proteomes" id="UP000603904"/>
    </source>
</evidence>
<gene>
    <name evidence="1" type="ORF">Mco01_40640</name>
</gene>
<protein>
    <submittedName>
        <fullName evidence="1">Carboxyvinyl-carboxyphosphonate phosphorylmutase</fullName>
    </submittedName>
</protein>
<dbReference type="SUPFAM" id="SSF51621">
    <property type="entry name" value="Phosphoenolpyruvate/pyruvate domain"/>
    <property type="match status" value="1"/>
</dbReference>
<organism evidence="1 2">
    <name type="scientific">Microbispora corallina</name>
    <dbReference type="NCBI Taxonomy" id="83302"/>
    <lineage>
        <taxon>Bacteria</taxon>
        <taxon>Bacillati</taxon>
        <taxon>Actinomycetota</taxon>
        <taxon>Actinomycetes</taxon>
        <taxon>Streptosporangiales</taxon>
        <taxon>Streptosporangiaceae</taxon>
        <taxon>Microbispora</taxon>
    </lineage>
</organism>
<accession>A0ABQ4G1W9</accession>
<dbReference type="Pfam" id="PF13714">
    <property type="entry name" value="PEP_mutase"/>
    <property type="match status" value="1"/>
</dbReference>
<dbReference type="EMBL" id="BOOC01000018">
    <property type="protein sequence ID" value="GIH41064.1"/>
    <property type="molecule type" value="Genomic_DNA"/>
</dbReference>
<dbReference type="PANTHER" id="PTHR42905:SF16">
    <property type="entry name" value="CARBOXYPHOSPHONOENOLPYRUVATE PHOSPHONOMUTASE-LIKE PROTEIN (AFU_ORTHOLOGUE AFUA_5G07230)"/>
    <property type="match status" value="1"/>
</dbReference>
<dbReference type="CDD" id="cd00377">
    <property type="entry name" value="ICL_PEPM"/>
    <property type="match status" value="1"/>
</dbReference>
<dbReference type="InterPro" id="IPR039556">
    <property type="entry name" value="ICL/PEPM"/>
</dbReference>
<proteinExistence type="predicted"/>